<dbReference type="SUPFAM" id="SSF56784">
    <property type="entry name" value="HAD-like"/>
    <property type="match status" value="1"/>
</dbReference>
<evidence type="ECO:0000256" key="5">
    <source>
        <dbReference type="ARBA" id="ARBA00022801"/>
    </source>
</evidence>
<dbReference type="NCBIfam" id="TIGR01656">
    <property type="entry name" value="Histidinol-ppas"/>
    <property type="match status" value="1"/>
</dbReference>
<sequence>MSAPPPPVDPRFAVRADAAPSVMPEGAVFEDGGVWVQRLTPTPDGPPRAALFLDRDGVIVEDEHYLHDPEKVRLTSNAGAIIARANAAGIAVVVVTNQAGIGYGYFGWDDFIAVQARIIENLDNGWGAHFDAVIACPFHAKAKPPFTATDHPARKPGPAMLLKARRLLNLDLSASWIVGDRAIDMLAGRGAGLAGGVHVLSGHGGAPGEREKALACARKDFVVCGANTLDDAQTSIPIIEK</sequence>
<evidence type="ECO:0000256" key="1">
    <source>
        <dbReference type="ARBA" id="ARBA00004496"/>
    </source>
</evidence>
<keyword evidence="9" id="KW-1185">Reference proteome</keyword>
<dbReference type="Proteomes" id="UP000295304">
    <property type="component" value="Unassembled WGS sequence"/>
</dbReference>
<dbReference type="RefSeq" id="WP_165886224.1">
    <property type="nucleotide sequence ID" value="NZ_CP119676.1"/>
</dbReference>
<evidence type="ECO:0000313" key="9">
    <source>
        <dbReference type="Proteomes" id="UP000295304"/>
    </source>
</evidence>
<dbReference type="GO" id="GO:0005737">
    <property type="term" value="C:cytoplasm"/>
    <property type="evidence" value="ECO:0007669"/>
    <property type="project" value="UniProtKB-SubCell"/>
</dbReference>
<dbReference type="InterPro" id="IPR023214">
    <property type="entry name" value="HAD_sf"/>
</dbReference>
<dbReference type="EMBL" id="SLZW01000002">
    <property type="protein sequence ID" value="TCS64039.1"/>
    <property type="molecule type" value="Genomic_DNA"/>
</dbReference>
<gene>
    <name evidence="8" type="ORF">EDD55_10276</name>
</gene>
<dbReference type="PANTHER" id="PTHR42891">
    <property type="entry name" value="D-GLYCERO-BETA-D-MANNO-HEPTOSE-1,7-BISPHOSPHATE 7-PHOSPHATASE"/>
    <property type="match status" value="1"/>
</dbReference>
<dbReference type="GO" id="GO:0016791">
    <property type="term" value="F:phosphatase activity"/>
    <property type="evidence" value="ECO:0007669"/>
    <property type="project" value="InterPro"/>
</dbReference>
<dbReference type="NCBIfam" id="TIGR01662">
    <property type="entry name" value="HAD-SF-IIIA"/>
    <property type="match status" value="1"/>
</dbReference>
<evidence type="ECO:0000256" key="4">
    <source>
        <dbReference type="ARBA" id="ARBA00022723"/>
    </source>
</evidence>
<comment type="similarity">
    <text evidence="2">Belongs to the GmhB family.</text>
</comment>
<dbReference type="InterPro" id="IPR036412">
    <property type="entry name" value="HAD-like_sf"/>
</dbReference>
<dbReference type="InterPro" id="IPR006543">
    <property type="entry name" value="Histidinol-phos"/>
</dbReference>
<evidence type="ECO:0000256" key="2">
    <source>
        <dbReference type="ARBA" id="ARBA00005628"/>
    </source>
</evidence>
<accession>A0A4R3JDC7</accession>
<organism evidence="8 9">
    <name type="scientific">Varunaivibrio sulfuroxidans</name>
    <dbReference type="NCBI Taxonomy" id="1773489"/>
    <lineage>
        <taxon>Bacteria</taxon>
        <taxon>Pseudomonadati</taxon>
        <taxon>Pseudomonadota</taxon>
        <taxon>Alphaproteobacteria</taxon>
        <taxon>Rhodospirillales</taxon>
        <taxon>Magnetovibrionaceae</taxon>
        <taxon>Varunaivibrio</taxon>
    </lineage>
</organism>
<keyword evidence="5" id="KW-0378">Hydrolase</keyword>
<dbReference type="PANTHER" id="PTHR42891:SF1">
    <property type="entry name" value="D-GLYCERO-BETA-D-MANNO-HEPTOSE-1,7-BISPHOSPHATE 7-PHOSPHATASE"/>
    <property type="match status" value="1"/>
</dbReference>
<comment type="subcellular location">
    <subcellularLocation>
        <location evidence="1">Cytoplasm</location>
    </subcellularLocation>
</comment>
<keyword evidence="3" id="KW-0963">Cytoplasm</keyword>
<keyword evidence="6" id="KW-0119">Carbohydrate metabolism</keyword>
<evidence type="ECO:0000313" key="8">
    <source>
        <dbReference type="EMBL" id="TCS64039.1"/>
    </source>
</evidence>
<dbReference type="Gene3D" id="3.40.50.1000">
    <property type="entry name" value="HAD superfamily/HAD-like"/>
    <property type="match status" value="1"/>
</dbReference>
<proteinExistence type="inferred from homology"/>
<dbReference type="AlphaFoldDB" id="A0A4R3JDC7"/>
<protein>
    <recommendedName>
        <fullName evidence="7">D,D-heptose 1,7-bisphosphate phosphatase</fullName>
    </recommendedName>
</protein>
<dbReference type="Pfam" id="PF13242">
    <property type="entry name" value="Hydrolase_like"/>
    <property type="match status" value="1"/>
</dbReference>
<dbReference type="InterPro" id="IPR004446">
    <property type="entry name" value="Heptose_bisP_phosphatase"/>
</dbReference>
<evidence type="ECO:0000256" key="3">
    <source>
        <dbReference type="ARBA" id="ARBA00022490"/>
    </source>
</evidence>
<name>A0A4R3JDC7_9PROT</name>
<reference evidence="8 9" key="1">
    <citation type="submission" date="2019-03" db="EMBL/GenBank/DDBJ databases">
        <title>Genomic Encyclopedia of Type Strains, Phase IV (KMG-IV): sequencing the most valuable type-strain genomes for metagenomic binning, comparative biology and taxonomic classification.</title>
        <authorList>
            <person name="Goeker M."/>
        </authorList>
    </citation>
    <scope>NUCLEOTIDE SEQUENCE [LARGE SCALE GENOMIC DNA]</scope>
    <source>
        <strain evidence="8 9">DSM 101688</strain>
    </source>
</reference>
<keyword evidence="4" id="KW-0479">Metal-binding</keyword>
<dbReference type="GO" id="GO:0005975">
    <property type="term" value="P:carbohydrate metabolic process"/>
    <property type="evidence" value="ECO:0007669"/>
    <property type="project" value="InterPro"/>
</dbReference>
<comment type="caution">
    <text evidence="8">The sequence shown here is derived from an EMBL/GenBank/DDBJ whole genome shotgun (WGS) entry which is preliminary data.</text>
</comment>
<dbReference type="GO" id="GO:0046872">
    <property type="term" value="F:metal ion binding"/>
    <property type="evidence" value="ECO:0007669"/>
    <property type="project" value="UniProtKB-KW"/>
</dbReference>
<evidence type="ECO:0000256" key="7">
    <source>
        <dbReference type="ARBA" id="ARBA00031828"/>
    </source>
</evidence>
<evidence type="ECO:0000256" key="6">
    <source>
        <dbReference type="ARBA" id="ARBA00023277"/>
    </source>
</evidence>
<dbReference type="InterPro" id="IPR006549">
    <property type="entry name" value="HAD-SF_hydro_IIIA"/>
</dbReference>